<protein>
    <submittedName>
        <fullName evidence="1">Isoprenoid synthase domain-containing protein</fullName>
    </submittedName>
</protein>
<reference evidence="1" key="1">
    <citation type="submission" date="2020-11" db="EMBL/GenBank/DDBJ databases">
        <authorList>
            <consortium name="DOE Joint Genome Institute"/>
            <person name="Ahrendt S."/>
            <person name="Riley R."/>
            <person name="Andreopoulos W."/>
            <person name="Labutti K."/>
            <person name="Pangilinan J."/>
            <person name="Ruiz-Duenas F.J."/>
            <person name="Barrasa J.M."/>
            <person name="Sanchez-Garcia M."/>
            <person name="Camarero S."/>
            <person name="Miyauchi S."/>
            <person name="Serrano A."/>
            <person name="Linde D."/>
            <person name="Babiker R."/>
            <person name="Drula E."/>
            <person name="Ayuso-Fernandez I."/>
            <person name="Pacheco R."/>
            <person name="Padilla G."/>
            <person name="Ferreira P."/>
            <person name="Barriuso J."/>
            <person name="Kellner H."/>
            <person name="Castanera R."/>
            <person name="Alfaro M."/>
            <person name="Ramirez L."/>
            <person name="Pisabarro A.G."/>
            <person name="Kuo A."/>
            <person name="Tritt A."/>
            <person name="Lipzen A."/>
            <person name="He G."/>
            <person name="Yan M."/>
            <person name="Ng V."/>
            <person name="Cullen D."/>
            <person name="Martin F."/>
            <person name="Rosso M.-N."/>
            <person name="Henrissat B."/>
            <person name="Hibbett D."/>
            <person name="Martinez A.T."/>
            <person name="Grigoriev I.V."/>
        </authorList>
    </citation>
    <scope>NUCLEOTIDE SEQUENCE</scope>
    <source>
        <strain evidence="1">CBS 506.95</strain>
    </source>
</reference>
<proteinExistence type="predicted"/>
<accession>A0A9P6JP20</accession>
<sequence>MSLQPPHKPQSFQLPDLFSAISTLELRTNKHCTFATQGIERWTEENDVLTEVELRGLSVKKIGLLAALCFPTCDGPQLRQLAKAATVLIYSNTRTFSDPVETESLWRTADDLELDGFELLNLHPLLRQLRLSSTSHGFLASQSWKDRFSDSVKRHFNAREQTSARSSIPTLNEYSELRKDLYGENIIFLLAELHEAFIFPKDDEDRRTRLITLKELAFEVIALSLDVLAYQQMEKNERSRPFNIITVLMQHQGLSLQGAVNVAGNKIRSAFTSFTAAEASIFQDSPQSKPSSLTSTLLEWLGRSSTIPVANDFVQENSENDAIKRYIQALKDCIVGSLNWAYETEMFFGGKGAEVRSFGWVFTS</sequence>
<dbReference type="EMBL" id="MU157863">
    <property type="protein sequence ID" value="KAF9527209.1"/>
    <property type="molecule type" value="Genomic_DNA"/>
</dbReference>
<keyword evidence="2" id="KW-1185">Reference proteome</keyword>
<evidence type="ECO:0000313" key="1">
    <source>
        <dbReference type="EMBL" id="KAF9527209.1"/>
    </source>
</evidence>
<dbReference type="OrthoDB" id="2861623at2759"/>
<comment type="caution">
    <text evidence="1">The sequence shown here is derived from an EMBL/GenBank/DDBJ whole genome shotgun (WGS) entry which is preliminary data.</text>
</comment>
<dbReference type="AlphaFoldDB" id="A0A9P6JP20"/>
<dbReference type="Proteomes" id="UP000807306">
    <property type="component" value="Unassembled WGS sequence"/>
</dbReference>
<gene>
    <name evidence="1" type="ORF">CPB83DRAFT_768859</name>
</gene>
<name>A0A9P6JP20_9AGAR</name>
<dbReference type="Pfam" id="PF19086">
    <property type="entry name" value="Terpene_syn_C_2"/>
    <property type="match status" value="1"/>
</dbReference>
<organism evidence="1 2">
    <name type="scientific">Crepidotus variabilis</name>
    <dbReference type="NCBI Taxonomy" id="179855"/>
    <lineage>
        <taxon>Eukaryota</taxon>
        <taxon>Fungi</taxon>
        <taxon>Dikarya</taxon>
        <taxon>Basidiomycota</taxon>
        <taxon>Agaricomycotina</taxon>
        <taxon>Agaricomycetes</taxon>
        <taxon>Agaricomycetidae</taxon>
        <taxon>Agaricales</taxon>
        <taxon>Agaricineae</taxon>
        <taxon>Crepidotaceae</taxon>
        <taxon>Crepidotus</taxon>
    </lineage>
</organism>
<dbReference type="Gene3D" id="1.10.600.10">
    <property type="entry name" value="Farnesyl Diphosphate Synthase"/>
    <property type="match status" value="1"/>
</dbReference>
<evidence type="ECO:0000313" key="2">
    <source>
        <dbReference type="Proteomes" id="UP000807306"/>
    </source>
</evidence>
<dbReference type="SUPFAM" id="SSF48576">
    <property type="entry name" value="Terpenoid synthases"/>
    <property type="match status" value="1"/>
</dbReference>
<dbReference type="InterPro" id="IPR008949">
    <property type="entry name" value="Isoprenoid_synthase_dom_sf"/>
</dbReference>